<dbReference type="InterPro" id="IPR023885">
    <property type="entry name" value="4Fe4S-binding_SPASM_dom"/>
</dbReference>
<dbReference type="PANTHER" id="PTHR11228">
    <property type="entry name" value="RADICAL SAM DOMAIN PROTEIN"/>
    <property type="match status" value="1"/>
</dbReference>
<evidence type="ECO:0000256" key="3">
    <source>
        <dbReference type="ARBA" id="ARBA00022691"/>
    </source>
</evidence>
<organism evidence="9 10">
    <name type="scientific">Rhodopseudomonas telluris</name>
    <dbReference type="NCBI Taxonomy" id="644215"/>
    <lineage>
        <taxon>Bacteria</taxon>
        <taxon>Pseudomonadati</taxon>
        <taxon>Pseudomonadota</taxon>
        <taxon>Alphaproteobacteria</taxon>
        <taxon>Hyphomicrobiales</taxon>
        <taxon>Nitrobacteraceae</taxon>
        <taxon>Rhodopseudomonas</taxon>
    </lineage>
</organism>
<keyword evidence="6" id="KW-0411">Iron-sulfur</keyword>
<dbReference type="SFLD" id="SFLDG01387">
    <property type="entry name" value="BtrN-like_SPASM_domain_contain"/>
    <property type="match status" value="1"/>
</dbReference>
<dbReference type="Pfam" id="PF04055">
    <property type="entry name" value="Radical_SAM"/>
    <property type="match status" value="1"/>
</dbReference>
<dbReference type="InterPro" id="IPR034391">
    <property type="entry name" value="AdoMet-like_SPASM_containing"/>
</dbReference>
<keyword evidence="5" id="KW-0408">Iron</keyword>
<keyword evidence="10" id="KW-1185">Reference proteome</keyword>
<dbReference type="Proteomes" id="UP001589775">
    <property type="component" value="Unassembled WGS sequence"/>
</dbReference>
<feature type="coiled-coil region" evidence="7">
    <location>
        <begin position="482"/>
        <end position="509"/>
    </location>
</feature>
<dbReference type="InterPro" id="IPR007197">
    <property type="entry name" value="rSAM"/>
</dbReference>
<evidence type="ECO:0000256" key="7">
    <source>
        <dbReference type="SAM" id="Coils"/>
    </source>
</evidence>
<dbReference type="RefSeq" id="WP_378384776.1">
    <property type="nucleotide sequence ID" value="NZ_JBHLWM010000001.1"/>
</dbReference>
<feature type="domain" description="Radical SAM core" evidence="8">
    <location>
        <begin position="140"/>
        <end position="384"/>
    </location>
</feature>
<dbReference type="SUPFAM" id="SSF102114">
    <property type="entry name" value="Radical SAM enzymes"/>
    <property type="match status" value="1"/>
</dbReference>
<dbReference type="InterPro" id="IPR050377">
    <property type="entry name" value="Radical_SAM_PqqE_MftC-like"/>
</dbReference>
<keyword evidence="3" id="KW-0949">S-adenosyl-L-methionine</keyword>
<evidence type="ECO:0000256" key="6">
    <source>
        <dbReference type="ARBA" id="ARBA00023014"/>
    </source>
</evidence>
<name>A0ABV6ENB9_9BRAD</name>
<evidence type="ECO:0000256" key="5">
    <source>
        <dbReference type="ARBA" id="ARBA00023004"/>
    </source>
</evidence>
<evidence type="ECO:0000256" key="4">
    <source>
        <dbReference type="ARBA" id="ARBA00022723"/>
    </source>
</evidence>
<dbReference type="Gene3D" id="3.20.20.70">
    <property type="entry name" value="Aldolase class I"/>
    <property type="match status" value="1"/>
</dbReference>
<evidence type="ECO:0000259" key="8">
    <source>
        <dbReference type="PROSITE" id="PS51918"/>
    </source>
</evidence>
<sequence>MVTAKEQLFRDGWHPVETHGNLAWRWSSKVSQLQVPAEAGRYLLIDYARPESFGSTDCKVIGPSADASLDVPLGRGKLLIDLAHLQARSGDVLQFDLSAPVRPDGDPRDLGLMVFDVDTPSNEAINRYKREVGLRELPLRADYTPSELTIAVSDKCNLRCVTCFAHHAQEGDNNANYDDFPPEWIPKIKDAAMGAARIQIHGGAGEPLMARKFWDWFTLLEDNPSAKIEFNTNGLTLNPKNIERLLQYNVDHISVSFDAATPETYAKIRGGDFTRLLNNMRSLVAQRKAARHPIRVLFNMTVNKTNAADAPQLVRLAHDIGVDGVELYHLNSGDAFDWTVVKAGHTFDYRDNLPERNVELIRPFIEQARALADKLKIYLFVDPRFQVTLYGRADETSTEMPDYSECRAPWHWLALEVNGGVKPCCMAAKPIGNLKDNSALEIWNGPAMQRLRKNITENRFDPICIGASCRYVMKPQTNDTSLAGLKRKIQELTAARNREKQRADELESSLSWRVTRPLRLISKTLGLYRRRTGIS</sequence>
<comment type="cofactor">
    <cofactor evidence="1">
        <name>[4Fe-4S] cluster</name>
        <dbReference type="ChEBI" id="CHEBI:49883"/>
    </cofactor>
</comment>
<evidence type="ECO:0000256" key="1">
    <source>
        <dbReference type="ARBA" id="ARBA00001966"/>
    </source>
</evidence>
<dbReference type="CDD" id="cd21109">
    <property type="entry name" value="SPASM"/>
    <property type="match status" value="1"/>
</dbReference>
<keyword evidence="4" id="KW-0479">Metal-binding</keyword>
<dbReference type="CDD" id="cd01335">
    <property type="entry name" value="Radical_SAM"/>
    <property type="match status" value="1"/>
</dbReference>
<comment type="caution">
    <text evidence="9">The sequence shown here is derived from an EMBL/GenBank/DDBJ whole genome shotgun (WGS) entry which is preliminary data.</text>
</comment>
<dbReference type="PANTHER" id="PTHR11228:SF7">
    <property type="entry name" value="PQQA PEPTIDE CYCLASE"/>
    <property type="match status" value="1"/>
</dbReference>
<evidence type="ECO:0000313" key="10">
    <source>
        <dbReference type="Proteomes" id="UP001589775"/>
    </source>
</evidence>
<dbReference type="EMBL" id="JBHLWM010000001">
    <property type="protein sequence ID" value="MFC0239705.1"/>
    <property type="molecule type" value="Genomic_DNA"/>
</dbReference>
<keyword evidence="7" id="KW-0175">Coiled coil</keyword>
<dbReference type="PROSITE" id="PS51918">
    <property type="entry name" value="RADICAL_SAM"/>
    <property type="match status" value="1"/>
</dbReference>
<protein>
    <submittedName>
        <fullName evidence="9">Radical SAM protein</fullName>
    </submittedName>
</protein>
<dbReference type="Pfam" id="PF13186">
    <property type="entry name" value="SPASM"/>
    <property type="match status" value="1"/>
</dbReference>
<gene>
    <name evidence="9" type="ORF">ACFFJ6_04465</name>
</gene>
<proteinExistence type="predicted"/>
<dbReference type="SFLD" id="SFLDS00029">
    <property type="entry name" value="Radical_SAM"/>
    <property type="match status" value="1"/>
</dbReference>
<evidence type="ECO:0000313" key="9">
    <source>
        <dbReference type="EMBL" id="MFC0239705.1"/>
    </source>
</evidence>
<accession>A0ABV6ENB9</accession>
<dbReference type="InterPro" id="IPR058240">
    <property type="entry name" value="rSAM_sf"/>
</dbReference>
<keyword evidence="2" id="KW-0004">4Fe-4S</keyword>
<evidence type="ECO:0000256" key="2">
    <source>
        <dbReference type="ARBA" id="ARBA00022485"/>
    </source>
</evidence>
<dbReference type="InterPro" id="IPR013785">
    <property type="entry name" value="Aldolase_TIM"/>
</dbReference>
<dbReference type="SFLD" id="SFLDG01067">
    <property type="entry name" value="SPASM/twitch_domain_containing"/>
    <property type="match status" value="1"/>
</dbReference>
<reference evidence="9 10" key="1">
    <citation type="submission" date="2024-09" db="EMBL/GenBank/DDBJ databases">
        <authorList>
            <person name="Sun Q."/>
            <person name="Mori K."/>
        </authorList>
    </citation>
    <scope>NUCLEOTIDE SEQUENCE [LARGE SCALE GENOMIC DNA]</scope>
    <source>
        <strain evidence="9 10">KCTC 23279</strain>
    </source>
</reference>